<name>A0A841FFU3_9ACTN</name>
<evidence type="ECO:0000313" key="1">
    <source>
        <dbReference type="EMBL" id="MBB6035136.1"/>
    </source>
</evidence>
<reference evidence="1 2" key="1">
    <citation type="submission" date="2020-08" db="EMBL/GenBank/DDBJ databases">
        <title>Genomic Encyclopedia of Type Strains, Phase IV (KMG-IV): sequencing the most valuable type-strain genomes for metagenomic binning, comparative biology and taxonomic classification.</title>
        <authorList>
            <person name="Goeker M."/>
        </authorList>
    </citation>
    <scope>NUCLEOTIDE SEQUENCE [LARGE SCALE GENOMIC DNA]</scope>
    <source>
        <strain evidence="1 2">YIM 65646</strain>
    </source>
</reference>
<dbReference type="RefSeq" id="WP_184788006.1">
    <property type="nucleotide sequence ID" value="NZ_BONT01000007.1"/>
</dbReference>
<dbReference type="EMBL" id="JACHGT010000006">
    <property type="protein sequence ID" value="MBB6035136.1"/>
    <property type="molecule type" value="Genomic_DNA"/>
</dbReference>
<sequence length="52" mass="5582">MPGLALAEARALRPESAGPLDIFATHPEVYVVPARTDSPRRDIDALHDQSGT</sequence>
<protein>
    <submittedName>
        <fullName evidence="1">Uncharacterized protein</fullName>
    </submittedName>
</protein>
<gene>
    <name evidence="1" type="ORF">HNR73_002993</name>
</gene>
<accession>A0A841FFU3</accession>
<dbReference type="Proteomes" id="UP000548476">
    <property type="component" value="Unassembled WGS sequence"/>
</dbReference>
<evidence type="ECO:0000313" key="2">
    <source>
        <dbReference type="Proteomes" id="UP000548476"/>
    </source>
</evidence>
<organism evidence="1 2">
    <name type="scientific">Phytomonospora endophytica</name>
    <dbReference type="NCBI Taxonomy" id="714109"/>
    <lineage>
        <taxon>Bacteria</taxon>
        <taxon>Bacillati</taxon>
        <taxon>Actinomycetota</taxon>
        <taxon>Actinomycetes</taxon>
        <taxon>Micromonosporales</taxon>
        <taxon>Micromonosporaceae</taxon>
        <taxon>Phytomonospora</taxon>
    </lineage>
</organism>
<dbReference type="AlphaFoldDB" id="A0A841FFU3"/>
<proteinExistence type="predicted"/>
<comment type="caution">
    <text evidence="1">The sequence shown here is derived from an EMBL/GenBank/DDBJ whole genome shotgun (WGS) entry which is preliminary data.</text>
</comment>
<keyword evidence="2" id="KW-1185">Reference proteome</keyword>